<evidence type="ECO:0000313" key="1">
    <source>
        <dbReference type="EMBL" id="KIJ22472.1"/>
    </source>
</evidence>
<dbReference type="OrthoDB" id="2681818at2759"/>
<dbReference type="EMBL" id="KN838203">
    <property type="protein sequence ID" value="KIJ22472.1"/>
    <property type="molecule type" value="Genomic_DNA"/>
</dbReference>
<protein>
    <submittedName>
        <fullName evidence="1">Uncharacterized protein</fullName>
    </submittedName>
</protein>
<dbReference type="HOGENOM" id="CLU_869245_0_0_1"/>
<proteinExistence type="predicted"/>
<accession>A0A0C9U0K1</accession>
<name>A0A0C9U0K1_SPHS4</name>
<dbReference type="AlphaFoldDB" id="A0A0C9U0K1"/>
<dbReference type="Proteomes" id="UP000054279">
    <property type="component" value="Unassembled WGS sequence"/>
</dbReference>
<gene>
    <name evidence="1" type="ORF">M422DRAFT_277086</name>
</gene>
<sequence>MDAHNGSPIHYFTPKEITEGQNEINQRIVAEGICEHLLGAIVEYLQTSIKGIAHQFHIDSKEFIHPKDNLQYSLGGVHGMRHNVQCPMLPSSIDKPVHCKVLKTSCLSVKFCEFYNGSIPAIPSSSSHDAKREVFLKTFALFSVLHDKGCSFSTQEASIENPDASEEDTVEDVQDFIDGIRYHDVRAPQPGSTCKGKILLRIQYLARQHHALPKEEKYLRFAGSEGTFNRIFIDTSFKRARGWEEFEIETWEDIKMRSVTCSRVFISSQSAEAHRIMFEKIFELVHEDTGHHVQFKYIHGNDIETVVADAHKGQAMGKIM</sequence>
<reference evidence="1 2" key="1">
    <citation type="submission" date="2014-06" db="EMBL/GenBank/DDBJ databases">
        <title>Evolutionary Origins and Diversification of the Mycorrhizal Mutualists.</title>
        <authorList>
            <consortium name="DOE Joint Genome Institute"/>
            <consortium name="Mycorrhizal Genomics Consortium"/>
            <person name="Kohler A."/>
            <person name="Kuo A."/>
            <person name="Nagy L.G."/>
            <person name="Floudas D."/>
            <person name="Copeland A."/>
            <person name="Barry K.W."/>
            <person name="Cichocki N."/>
            <person name="Veneault-Fourrey C."/>
            <person name="LaButti K."/>
            <person name="Lindquist E.A."/>
            <person name="Lipzen A."/>
            <person name="Lundell T."/>
            <person name="Morin E."/>
            <person name="Murat C."/>
            <person name="Riley R."/>
            <person name="Ohm R."/>
            <person name="Sun H."/>
            <person name="Tunlid A."/>
            <person name="Henrissat B."/>
            <person name="Grigoriev I.V."/>
            <person name="Hibbett D.S."/>
            <person name="Martin F."/>
        </authorList>
    </citation>
    <scope>NUCLEOTIDE SEQUENCE [LARGE SCALE GENOMIC DNA]</scope>
    <source>
        <strain evidence="1 2">SS14</strain>
    </source>
</reference>
<organism evidence="1 2">
    <name type="scientific">Sphaerobolus stellatus (strain SS14)</name>
    <dbReference type="NCBI Taxonomy" id="990650"/>
    <lineage>
        <taxon>Eukaryota</taxon>
        <taxon>Fungi</taxon>
        <taxon>Dikarya</taxon>
        <taxon>Basidiomycota</taxon>
        <taxon>Agaricomycotina</taxon>
        <taxon>Agaricomycetes</taxon>
        <taxon>Phallomycetidae</taxon>
        <taxon>Geastrales</taxon>
        <taxon>Sphaerobolaceae</taxon>
        <taxon>Sphaerobolus</taxon>
    </lineage>
</organism>
<evidence type="ECO:0000313" key="2">
    <source>
        <dbReference type="Proteomes" id="UP000054279"/>
    </source>
</evidence>
<keyword evidence="2" id="KW-1185">Reference proteome</keyword>